<reference evidence="1" key="1">
    <citation type="journal article" date="1995" name="J. Mol. Evol.">
        <title>A Drosophila hsp70 gene contains long, antiparallel, coupled open reading frames (LAC ORFs) conserved in homologous loci.</title>
        <authorList>
            <person name="Konstantopoulou I."/>
            <person name="Ouzounis C.A."/>
            <person name="Drosopoulou E."/>
            <person name="Yiangou M."/>
            <person name="Sideras P."/>
            <person name="Sander C."/>
            <person name="Scouras Z.G."/>
        </authorList>
    </citation>
    <scope>NUCLEOTIDE SEQUENCE</scope>
    <source>
        <strain evidence="1">3040.11b</strain>
    </source>
</reference>
<dbReference type="AlphaFoldDB" id="Q23841"/>
<dbReference type="Pfam" id="PF10712">
    <property type="entry name" value="NAD-GH"/>
    <property type="match status" value="1"/>
</dbReference>
<protein>
    <submittedName>
        <fullName evidence="1">LAC ORF protein</fullName>
    </submittedName>
</protein>
<reference evidence="1" key="2">
    <citation type="submission" date="1995-02" db="EMBL/GenBank/DDBJ databases">
        <authorList>
            <person name="Ouzounis C.A."/>
        </authorList>
    </citation>
    <scope>NUCLEOTIDE SEQUENCE</scope>
    <source>
        <strain evidence="1">3040.11b</strain>
    </source>
</reference>
<evidence type="ECO:0000313" key="1">
    <source>
        <dbReference type="EMBL" id="CAA55170.1"/>
    </source>
</evidence>
<gene>
    <name evidence="1" type="primary">LAC ORF</name>
</gene>
<dbReference type="InterPro" id="IPR019651">
    <property type="entry name" value="Glutamate_DH_NAD-spec"/>
</dbReference>
<dbReference type="EMBL" id="X78403">
    <property type="protein sequence ID" value="CAA55170.1"/>
    <property type="molecule type" value="mRNA"/>
</dbReference>
<name>Q23841_DROAV</name>
<sequence length="613" mass="63676">MHLCHDGRAVAGELLQPVVELLLLGGGVGVQPADGLVALLQDGVLVGLVQLSGASLLHRLLHVEDVALQRVPRGDALAVLLVLVCVLLRLVYHAVDLSLREPSLVVLDCDVLGLARAHLLGRDVQDAVGVHVEGDLDLGHSTRGWRNAGQVEGAQRIVVLGHRALALVHLDGDSGLVVRVRGEGLRLLARDAAVALDQLGHHPAGGLDAEREGSHVHQQHVLDLSGLVAAEDRGLHGGSVGHCLVGIDGQVEALAVEVLLQQGLDLGDASGAAHKHDVVDLALVHLGVGERLLHGLQGVAEEVCAQLLEAGAAHLGVEVVALEQRVDLDGGFRAGGQCALCPLSSRAEAAQGSGVGAEVLSELALELIGQVGDQPVVEVLTAQVRVSGGGPDLEQGSLVDGQDGDVEGAAAQVEDEHVALPLEVLVQPVGQCRRRGLVDDPEHVQPGDAAGVLGGLALRVVEVGGHSDDRVRDRLAQIGLRRLPHLDQHHRADFLGGEALGLALELHADLGLSAVADHLEGPVLHVLRDLRVVVLASDEALGVKHRVPGVHRHLVLGRVADQTLGVCECHVGGRGAVALVVGDDLHLSMLVDAHAGVRGAQVDSNGRHCVCFV</sequence>
<accession>Q23840</accession>
<organism evidence="1">
    <name type="scientific">Drosophila auraria</name>
    <name type="common">Fruit fly</name>
    <dbReference type="NCBI Taxonomy" id="47315"/>
    <lineage>
        <taxon>Eukaryota</taxon>
        <taxon>Metazoa</taxon>
        <taxon>Ecdysozoa</taxon>
        <taxon>Arthropoda</taxon>
        <taxon>Hexapoda</taxon>
        <taxon>Insecta</taxon>
        <taxon>Pterygota</taxon>
        <taxon>Neoptera</taxon>
        <taxon>Endopterygota</taxon>
        <taxon>Diptera</taxon>
        <taxon>Brachycera</taxon>
        <taxon>Muscomorpha</taxon>
        <taxon>Ephydroidea</taxon>
        <taxon>Drosophilidae</taxon>
        <taxon>Drosophila</taxon>
        <taxon>Sophophora</taxon>
    </lineage>
</organism>
<accession>Q23841</accession>
<proteinExistence type="evidence at transcript level"/>